<proteinExistence type="predicted"/>
<dbReference type="AlphaFoldDB" id="A0A1G6QWD8"/>
<dbReference type="GO" id="GO:0080120">
    <property type="term" value="P:CAAX-box protein maturation"/>
    <property type="evidence" value="ECO:0007669"/>
    <property type="project" value="UniProtKB-ARBA"/>
</dbReference>
<feature type="transmembrane region" description="Helical" evidence="1">
    <location>
        <begin position="140"/>
        <end position="159"/>
    </location>
</feature>
<evidence type="ECO:0000313" key="3">
    <source>
        <dbReference type="EMBL" id="SDC96553.1"/>
    </source>
</evidence>
<feature type="transmembrane region" description="Helical" evidence="1">
    <location>
        <begin position="289"/>
        <end position="307"/>
    </location>
</feature>
<accession>A0A1G6QWD8</accession>
<sequence length="331" mass="37156">MQNLASSPSPAPAPGGGPHSSVVGKVRLISAWVLFLSYFYMVPLEFSALQWERTREGLWRVTEAQTTDPLFLLLYLLWLGTTFLGAFLFLVTGLKDRFRYERTRIEESIGAQDLAYYFAWVQILSMGFLIPYGALSEEGGWLSIVAPFLPHVLMLLLALFMFRHRLRRIGFSGEPFRRWVAIAVAIAAGYLFVYYALDPWVTEPVARFFSLEIQSWREDSISQGVEQAARLGWIYAVGQVLLLGVIGPIAEEVMFRGLLMGAFLQRIGSVGAVLLSSAIFALFHVDVVFLAPLFVMGLILGTLYALFKNLWAPILFHILNNTVSVIYDLLG</sequence>
<evidence type="ECO:0000313" key="4">
    <source>
        <dbReference type="Proteomes" id="UP000199387"/>
    </source>
</evidence>
<dbReference type="GO" id="GO:0004175">
    <property type="term" value="F:endopeptidase activity"/>
    <property type="evidence" value="ECO:0007669"/>
    <property type="project" value="UniProtKB-ARBA"/>
</dbReference>
<keyword evidence="3" id="KW-0645">Protease</keyword>
<protein>
    <submittedName>
        <fullName evidence="3">CAAX protease self-immunity</fullName>
    </submittedName>
</protein>
<dbReference type="GO" id="GO:0006508">
    <property type="term" value="P:proteolysis"/>
    <property type="evidence" value="ECO:0007669"/>
    <property type="project" value="UniProtKB-KW"/>
</dbReference>
<keyword evidence="1" id="KW-0812">Transmembrane</keyword>
<organism evidence="3 4">
    <name type="scientific">Melghirimyces thermohalophilus</name>
    <dbReference type="NCBI Taxonomy" id="1236220"/>
    <lineage>
        <taxon>Bacteria</taxon>
        <taxon>Bacillati</taxon>
        <taxon>Bacillota</taxon>
        <taxon>Bacilli</taxon>
        <taxon>Bacillales</taxon>
        <taxon>Thermoactinomycetaceae</taxon>
        <taxon>Melghirimyces</taxon>
    </lineage>
</organism>
<dbReference type="PANTHER" id="PTHR36435:SF1">
    <property type="entry name" value="CAAX AMINO TERMINAL PROTEASE FAMILY PROTEIN"/>
    <property type="match status" value="1"/>
</dbReference>
<evidence type="ECO:0000259" key="2">
    <source>
        <dbReference type="Pfam" id="PF02517"/>
    </source>
</evidence>
<dbReference type="STRING" id="1236220.SAMN04488112_12439"/>
<dbReference type="RefSeq" id="WP_091572856.1">
    <property type="nucleotide sequence ID" value="NZ_FMZA01000024.1"/>
</dbReference>
<feature type="transmembrane region" description="Helical" evidence="1">
    <location>
        <begin position="71"/>
        <end position="94"/>
    </location>
</feature>
<dbReference type="PANTHER" id="PTHR36435">
    <property type="entry name" value="SLR1288 PROTEIN"/>
    <property type="match status" value="1"/>
</dbReference>
<feature type="transmembrane region" description="Helical" evidence="1">
    <location>
        <begin position="29"/>
        <end position="51"/>
    </location>
</feature>
<feature type="transmembrane region" description="Helical" evidence="1">
    <location>
        <begin position="114"/>
        <end position="134"/>
    </location>
</feature>
<keyword evidence="4" id="KW-1185">Reference proteome</keyword>
<keyword evidence="1" id="KW-1133">Transmembrane helix</keyword>
<dbReference type="InterPro" id="IPR052710">
    <property type="entry name" value="CAAX_protease"/>
</dbReference>
<dbReference type="OrthoDB" id="9782250at2"/>
<evidence type="ECO:0000256" key="1">
    <source>
        <dbReference type="SAM" id="Phobius"/>
    </source>
</evidence>
<feature type="domain" description="CAAX prenyl protease 2/Lysostaphin resistance protein A-like" evidence="2">
    <location>
        <begin position="237"/>
        <end position="323"/>
    </location>
</feature>
<feature type="transmembrane region" description="Helical" evidence="1">
    <location>
        <begin position="179"/>
        <end position="197"/>
    </location>
</feature>
<feature type="transmembrane region" description="Helical" evidence="1">
    <location>
        <begin position="263"/>
        <end position="283"/>
    </location>
</feature>
<name>A0A1G6QWD8_9BACL</name>
<gene>
    <name evidence="3" type="ORF">SAMN04488112_12439</name>
</gene>
<dbReference type="Pfam" id="PF02517">
    <property type="entry name" value="Rce1-like"/>
    <property type="match status" value="1"/>
</dbReference>
<dbReference type="EMBL" id="FMZA01000024">
    <property type="protein sequence ID" value="SDC96553.1"/>
    <property type="molecule type" value="Genomic_DNA"/>
</dbReference>
<dbReference type="InterPro" id="IPR003675">
    <property type="entry name" value="Rce1/LyrA-like_dom"/>
</dbReference>
<dbReference type="Proteomes" id="UP000199387">
    <property type="component" value="Unassembled WGS sequence"/>
</dbReference>
<feature type="transmembrane region" description="Helical" evidence="1">
    <location>
        <begin position="232"/>
        <end position="251"/>
    </location>
</feature>
<reference evidence="3 4" key="1">
    <citation type="submission" date="2016-10" db="EMBL/GenBank/DDBJ databases">
        <authorList>
            <person name="de Groot N.N."/>
        </authorList>
    </citation>
    <scope>NUCLEOTIDE SEQUENCE [LARGE SCALE GENOMIC DNA]</scope>
    <source>
        <strain evidence="3 4">DSM 45514</strain>
    </source>
</reference>
<keyword evidence="1" id="KW-0472">Membrane</keyword>
<keyword evidence="3" id="KW-0378">Hydrolase</keyword>